<proteinExistence type="predicted"/>
<comment type="caution">
    <text evidence="2">The sequence shown here is derived from an EMBL/GenBank/DDBJ whole genome shotgun (WGS) entry which is preliminary data.</text>
</comment>
<dbReference type="EMBL" id="SPHZ02000006">
    <property type="protein sequence ID" value="KAF0911336.1"/>
    <property type="molecule type" value="Genomic_DNA"/>
</dbReference>
<evidence type="ECO:0000256" key="1">
    <source>
        <dbReference type="SAM" id="MobiDB-lite"/>
    </source>
</evidence>
<dbReference type="OrthoDB" id="692153at2759"/>
<evidence type="ECO:0000313" key="3">
    <source>
        <dbReference type="Proteomes" id="UP000479710"/>
    </source>
</evidence>
<dbReference type="InterPro" id="IPR001337">
    <property type="entry name" value="TMV-like_coat"/>
</dbReference>
<gene>
    <name evidence="2" type="ORF">E2562_008225</name>
</gene>
<evidence type="ECO:0000313" key="2">
    <source>
        <dbReference type="EMBL" id="KAF0911336.1"/>
    </source>
</evidence>
<protein>
    <submittedName>
        <fullName evidence="2">Uncharacterized protein</fullName>
    </submittedName>
</protein>
<dbReference type="GO" id="GO:0005198">
    <property type="term" value="F:structural molecule activity"/>
    <property type="evidence" value="ECO:0007669"/>
    <property type="project" value="InterPro"/>
</dbReference>
<dbReference type="Proteomes" id="UP000479710">
    <property type="component" value="Unassembled WGS sequence"/>
</dbReference>
<organism evidence="2 3">
    <name type="scientific">Oryza meyeriana var. granulata</name>
    <dbReference type="NCBI Taxonomy" id="110450"/>
    <lineage>
        <taxon>Eukaryota</taxon>
        <taxon>Viridiplantae</taxon>
        <taxon>Streptophyta</taxon>
        <taxon>Embryophyta</taxon>
        <taxon>Tracheophyta</taxon>
        <taxon>Spermatophyta</taxon>
        <taxon>Magnoliopsida</taxon>
        <taxon>Liliopsida</taxon>
        <taxon>Poales</taxon>
        <taxon>Poaceae</taxon>
        <taxon>BOP clade</taxon>
        <taxon>Oryzoideae</taxon>
        <taxon>Oryzeae</taxon>
        <taxon>Oryzinae</taxon>
        <taxon>Oryza</taxon>
        <taxon>Oryza meyeriana</taxon>
    </lineage>
</organism>
<dbReference type="AlphaFoldDB" id="A0A6G1DFY3"/>
<feature type="region of interest" description="Disordered" evidence="1">
    <location>
        <begin position="1"/>
        <end position="27"/>
    </location>
</feature>
<dbReference type="Pfam" id="PF00721">
    <property type="entry name" value="TMV_coat"/>
    <property type="match status" value="1"/>
</dbReference>
<keyword evidence="3" id="KW-1185">Reference proteome</keyword>
<name>A0A6G1DFY3_9ORYZ</name>
<reference evidence="2 3" key="1">
    <citation type="submission" date="2019-11" db="EMBL/GenBank/DDBJ databases">
        <title>Whole genome sequence of Oryza granulata.</title>
        <authorList>
            <person name="Li W."/>
        </authorList>
    </citation>
    <scope>NUCLEOTIDE SEQUENCE [LARGE SCALE GENOMIC DNA]</scope>
    <source>
        <strain evidence="3">cv. Menghai</strain>
        <tissue evidence="2">Leaf</tissue>
    </source>
</reference>
<sequence>MVVVAHDDERRSDLAAKKAHSSHGHNEFHGHYGPAASGLRWVPCAAAVSVVRGMLCASHNDLRLHVQLFSRALSSMFFFAGAGAGLPEGGVFVCADVPPLGPALQDVQRAVESLSRFRGYSPVPAVAAASALRWIPHAAVVSTVRALLGSSHDDLRLRVHQLSRSLSDAFFVVGAAAAPFASGERFPEGCRPSRPLNGP</sequence>
<accession>A0A6G1DFY3</accession>
<feature type="compositionally biased region" description="Basic and acidic residues" evidence="1">
    <location>
        <begin position="1"/>
        <end position="16"/>
    </location>
</feature>